<dbReference type="AlphaFoldDB" id="A0A6S6XV26"/>
<reference evidence="2 3" key="1">
    <citation type="submission" date="2020-03" db="EMBL/GenBank/DDBJ databases">
        <authorList>
            <consortium name="Genoscope - CEA"/>
            <person name="William W."/>
        </authorList>
    </citation>
    <scope>NUCLEOTIDE SEQUENCE [LARGE SCALE GENOMIC DNA]</scope>
    <source>
        <strain evidence="3">DSM 16959</strain>
    </source>
</reference>
<evidence type="ECO:0000256" key="1">
    <source>
        <dbReference type="PROSITE-ProRule" id="PRU00169"/>
    </source>
</evidence>
<dbReference type="Proteomes" id="UP000515733">
    <property type="component" value="Chromosome"/>
</dbReference>
<dbReference type="PROSITE" id="PS50921">
    <property type="entry name" value="ANTAR"/>
    <property type="match status" value="1"/>
</dbReference>
<sequence>MLRVLVIDESQERAGELCAGLALSGYQVVALLPSSADLHDRVEAISPDVILIQTDSPSRDTLEHLAMLNADLPRPVVMFAKDHNSRQIRRAIKAGVSAYVVDGLATHRLQPVIEVAIARFEEHLQLRTERDRATRKLADRVVIDRAKGVLMKARGFDEEGAYQALRKMAMDRGQPLRDVAANVLEMAQLLL</sequence>
<dbReference type="PIRSF" id="PIRSF036382">
    <property type="entry name" value="RR_antiterm"/>
    <property type="match status" value="1"/>
</dbReference>
<dbReference type="SUPFAM" id="SSF52172">
    <property type="entry name" value="CheY-like"/>
    <property type="match status" value="1"/>
</dbReference>
<proteinExistence type="predicted"/>
<keyword evidence="3" id="KW-1185">Reference proteome</keyword>
<evidence type="ECO:0000313" key="2">
    <source>
        <dbReference type="EMBL" id="CAB1368023.1"/>
    </source>
</evidence>
<dbReference type="RefSeq" id="WP_145771609.1">
    <property type="nucleotide sequence ID" value="NZ_LR778301.1"/>
</dbReference>
<name>A0A6S6XV26_9PROT</name>
<dbReference type="InterPro" id="IPR005561">
    <property type="entry name" value="ANTAR"/>
</dbReference>
<comment type="caution">
    <text evidence="1">Lacks conserved residue(s) required for the propagation of feature annotation.</text>
</comment>
<dbReference type="GO" id="GO:0003723">
    <property type="term" value="F:RNA binding"/>
    <property type="evidence" value="ECO:0007669"/>
    <property type="project" value="InterPro"/>
</dbReference>
<dbReference type="InterPro" id="IPR011006">
    <property type="entry name" value="CheY-like_superfamily"/>
</dbReference>
<dbReference type="Gene3D" id="3.40.50.2300">
    <property type="match status" value="1"/>
</dbReference>
<protein>
    <submittedName>
        <fullName evidence="2">Putative response regulator antiterminator</fullName>
    </submittedName>
</protein>
<dbReference type="EMBL" id="LR778301">
    <property type="protein sequence ID" value="CAB1368023.1"/>
    <property type="molecule type" value="Genomic_DNA"/>
</dbReference>
<dbReference type="InterPro" id="IPR001789">
    <property type="entry name" value="Sig_transdc_resp-reg_receiver"/>
</dbReference>
<accession>A0A6S6XV26</accession>
<dbReference type="SMART" id="SM01012">
    <property type="entry name" value="ANTAR"/>
    <property type="match status" value="1"/>
</dbReference>
<dbReference type="GO" id="GO:0000160">
    <property type="term" value="P:phosphorelay signal transduction system"/>
    <property type="evidence" value="ECO:0007669"/>
    <property type="project" value="InterPro"/>
</dbReference>
<dbReference type="Gene3D" id="1.10.10.10">
    <property type="entry name" value="Winged helix-like DNA-binding domain superfamily/Winged helix DNA-binding domain"/>
    <property type="match status" value="1"/>
</dbReference>
<dbReference type="InterPro" id="IPR036388">
    <property type="entry name" value="WH-like_DNA-bd_sf"/>
</dbReference>
<dbReference type="InterPro" id="IPR008327">
    <property type="entry name" value="Sig_transdc_resp-reg_antiterm"/>
</dbReference>
<gene>
    <name evidence="2" type="ORF">DENOEST_0858</name>
</gene>
<evidence type="ECO:0000313" key="3">
    <source>
        <dbReference type="Proteomes" id="UP000515733"/>
    </source>
</evidence>
<dbReference type="OrthoDB" id="9782798at2"/>
<organism evidence="2 3">
    <name type="scientific">Denitratisoma oestradiolicum</name>
    <dbReference type="NCBI Taxonomy" id="311182"/>
    <lineage>
        <taxon>Bacteria</taxon>
        <taxon>Pseudomonadati</taxon>
        <taxon>Pseudomonadota</taxon>
        <taxon>Betaproteobacteria</taxon>
        <taxon>Nitrosomonadales</taxon>
        <taxon>Sterolibacteriaceae</taxon>
        <taxon>Denitratisoma</taxon>
    </lineage>
</organism>
<dbReference type="Pfam" id="PF03861">
    <property type="entry name" value="ANTAR"/>
    <property type="match status" value="1"/>
</dbReference>
<dbReference type="KEGG" id="doe:DENOEST_0858"/>
<dbReference type="PROSITE" id="PS50110">
    <property type="entry name" value="RESPONSE_REGULATORY"/>
    <property type="match status" value="1"/>
</dbReference>